<evidence type="ECO:0000313" key="3">
    <source>
        <dbReference type="Proteomes" id="UP000326924"/>
    </source>
</evidence>
<evidence type="ECO:0000256" key="1">
    <source>
        <dbReference type="SAM" id="MobiDB-lite"/>
    </source>
</evidence>
<protein>
    <submittedName>
        <fullName evidence="2">Uncharacterized protein</fullName>
    </submittedName>
</protein>
<proteinExistence type="predicted"/>
<feature type="region of interest" description="Disordered" evidence="1">
    <location>
        <begin position="349"/>
        <end position="370"/>
    </location>
</feature>
<name>A0A5J5EHW8_9PEZI</name>
<dbReference type="AlphaFoldDB" id="A0A5J5EHW8"/>
<comment type="caution">
    <text evidence="2">The sequence shown here is derived from an EMBL/GenBank/DDBJ whole genome shotgun (WGS) entry which is preliminary data.</text>
</comment>
<keyword evidence="3" id="KW-1185">Reference proteome</keyword>
<sequence length="383" mass="43374">MAQSPSTTAPELRAEGNTLYREGKFHEGEPALILHEPRKLTRHRSQKKHQQCKTRGRKKHVECMSVIRKALPQEMDQAKTATLNIRMAKCYLYLGRPVEVEKALEGVPDCQAVGKILELLKESREDTPAQKKEAWKDVVALPRFRPTMLGVPEVGSRADERRIPTLNEYFPRGHDEAVAAMPYETLLADQRRDPSTSASSTAQLYHLHAYRKKNASGGDKFVFTMQDLKSHAMANNMMLLKLLLDAAAADTEKKRVRLLATVWFMGNRCKYKGGVKGDRRQFEGSLIVSPPPIILQEHEPELAGFIEANKTKSATERKKSLSEYARKYWRTNVALLQETEWYHEYIHTRGSNGNTERNPGGKAERRTGVPGSEQHYTVGIAVL</sequence>
<gene>
    <name evidence="2" type="ORF">FN846DRAFT_894541</name>
</gene>
<accession>A0A5J5EHW8</accession>
<reference evidence="2 3" key="1">
    <citation type="submission" date="2019-09" db="EMBL/GenBank/DDBJ databases">
        <title>Draft genome of the ectomycorrhizal ascomycete Sphaerosporella brunnea.</title>
        <authorList>
            <consortium name="DOE Joint Genome Institute"/>
            <person name="Benucci G.M."/>
            <person name="Marozzi G."/>
            <person name="Antonielli L."/>
            <person name="Sanchez S."/>
            <person name="Marco P."/>
            <person name="Wang X."/>
            <person name="Falini L.B."/>
            <person name="Barry K."/>
            <person name="Haridas S."/>
            <person name="Lipzen A."/>
            <person name="Labutti K."/>
            <person name="Grigoriev I.V."/>
            <person name="Murat C."/>
            <person name="Martin F."/>
            <person name="Albertini E."/>
            <person name="Donnini D."/>
            <person name="Bonito G."/>
        </authorList>
    </citation>
    <scope>NUCLEOTIDE SEQUENCE [LARGE SCALE GENOMIC DNA]</scope>
    <source>
        <strain evidence="2 3">Sb_GMNB300</strain>
    </source>
</reference>
<dbReference type="Proteomes" id="UP000326924">
    <property type="component" value="Unassembled WGS sequence"/>
</dbReference>
<organism evidence="2 3">
    <name type="scientific">Sphaerosporella brunnea</name>
    <dbReference type="NCBI Taxonomy" id="1250544"/>
    <lineage>
        <taxon>Eukaryota</taxon>
        <taxon>Fungi</taxon>
        <taxon>Dikarya</taxon>
        <taxon>Ascomycota</taxon>
        <taxon>Pezizomycotina</taxon>
        <taxon>Pezizomycetes</taxon>
        <taxon>Pezizales</taxon>
        <taxon>Pyronemataceae</taxon>
        <taxon>Sphaerosporella</taxon>
    </lineage>
</organism>
<dbReference type="EMBL" id="VXIS01000293">
    <property type="protein sequence ID" value="KAA8895010.1"/>
    <property type="molecule type" value="Genomic_DNA"/>
</dbReference>
<dbReference type="InParanoid" id="A0A5J5EHW8"/>
<evidence type="ECO:0000313" key="2">
    <source>
        <dbReference type="EMBL" id="KAA8895010.1"/>
    </source>
</evidence>